<reference evidence="2" key="1">
    <citation type="submission" date="2014-11" db="EMBL/GenBank/DDBJ databases">
        <authorList>
            <person name="Amaro Gonzalez C."/>
        </authorList>
    </citation>
    <scope>NUCLEOTIDE SEQUENCE</scope>
</reference>
<keyword evidence="1" id="KW-0472">Membrane</keyword>
<dbReference type="EMBL" id="GBXM01031822">
    <property type="protein sequence ID" value="JAH76755.1"/>
    <property type="molecule type" value="Transcribed_RNA"/>
</dbReference>
<reference evidence="2" key="2">
    <citation type="journal article" date="2015" name="Fish Shellfish Immunol.">
        <title>Early steps in the European eel (Anguilla anguilla)-Vibrio vulnificus interaction in the gills: Role of the RtxA13 toxin.</title>
        <authorList>
            <person name="Callol A."/>
            <person name="Pajuelo D."/>
            <person name="Ebbesson L."/>
            <person name="Teles M."/>
            <person name="MacKenzie S."/>
            <person name="Amaro C."/>
        </authorList>
    </citation>
    <scope>NUCLEOTIDE SEQUENCE</scope>
</reference>
<organism evidence="2">
    <name type="scientific">Anguilla anguilla</name>
    <name type="common">European freshwater eel</name>
    <name type="synonym">Muraena anguilla</name>
    <dbReference type="NCBI Taxonomy" id="7936"/>
    <lineage>
        <taxon>Eukaryota</taxon>
        <taxon>Metazoa</taxon>
        <taxon>Chordata</taxon>
        <taxon>Craniata</taxon>
        <taxon>Vertebrata</taxon>
        <taxon>Euteleostomi</taxon>
        <taxon>Actinopterygii</taxon>
        <taxon>Neopterygii</taxon>
        <taxon>Teleostei</taxon>
        <taxon>Anguilliformes</taxon>
        <taxon>Anguillidae</taxon>
        <taxon>Anguilla</taxon>
    </lineage>
</organism>
<keyword evidence="1" id="KW-0812">Transmembrane</keyword>
<sequence>MPHQSDPYSSRDEDYFTLSNSTSAHCSNQFFLLQVIILIHAFAPTFLG</sequence>
<evidence type="ECO:0000313" key="2">
    <source>
        <dbReference type="EMBL" id="JAH76755.1"/>
    </source>
</evidence>
<evidence type="ECO:0000256" key="1">
    <source>
        <dbReference type="SAM" id="Phobius"/>
    </source>
</evidence>
<keyword evidence="1" id="KW-1133">Transmembrane helix</keyword>
<proteinExistence type="predicted"/>
<protein>
    <submittedName>
        <fullName evidence="2">Uncharacterized protein</fullName>
    </submittedName>
</protein>
<name>A0A0E9VH68_ANGAN</name>
<accession>A0A0E9VH68</accession>
<feature type="transmembrane region" description="Helical" evidence="1">
    <location>
        <begin position="30"/>
        <end position="47"/>
    </location>
</feature>
<dbReference type="AlphaFoldDB" id="A0A0E9VH68"/>